<dbReference type="PANTHER" id="PTHR42905">
    <property type="entry name" value="PHOSPHOENOLPYRUVATE CARBOXYLASE"/>
    <property type="match status" value="1"/>
</dbReference>
<dbReference type="EMBL" id="JZDQ02000029">
    <property type="protein sequence ID" value="OIJ25082.1"/>
    <property type="molecule type" value="Genomic_DNA"/>
</dbReference>
<dbReference type="Proteomes" id="UP000033772">
    <property type="component" value="Unassembled WGS sequence"/>
</dbReference>
<dbReference type="InterPro" id="IPR015813">
    <property type="entry name" value="Pyrv/PenolPyrv_kinase-like_dom"/>
</dbReference>
<dbReference type="GO" id="GO:0016829">
    <property type="term" value="F:lyase activity"/>
    <property type="evidence" value="ECO:0007669"/>
    <property type="project" value="UniProtKB-KW"/>
</dbReference>
<accession>A0A1J4N0N1</accession>
<name>A0A1J4N0N1_9ACTN</name>
<dbReference type="AlphaFoldDB" id="A0A1J4N0N1"/>
<dbReference type="Pfam" id="PF13714">
    <property type="entry name" value="PEP_mutase"/>
    <property type="match status" value="1"/>
</dbReference>
<dbReference type="RefSeq" id="WP_045548662.1">
    <property type="nucleotide sequence ID" value="NZ_JZDQ02000029.1"/>
</dbReference>
<organism evidence="1 2">
    <name type="scientific">Nocardioides luteus</name>
    <dbReference type="NCBI Taxonomy" id="1844"/>
    <lineage>
        <taxon>Bacteria</taxon>
        <taxon>Bacillati</taxon>
        <taxon>Actinomycetota</taxon>
        <taxon>Actinomycetes</taxon>
        <taxon>Propionibacteriales</taxon>
        <taxon>Nocardioidaceae</taxon>
        <taxon>Nocardioides</taxon>
    </lineage>
</organism>
<dbReference type="InterPro" id="IPR040442">
    <property type="entry name" value="Pyrv_kinase-like_dom_sf"/>
</dbReference>
<dbReference type="SUPFAM" id="SSF51621">
    <property type="entry name" value="Phosphoenolpyruvate/pyruvate domain"/>
    <property type="match status" value="1"/>
</dbReference>
<comment type="caution">
    <text evidence="1">The sequence shown here is derived from an EMBL/GenBank/DDBJ whole genome shotgun (WGS) entry which is preliminary data.</text>
</comment>
<dbReference type="InterPro" id="IPR039556">
    <property type="entry name" value="ICL/PEPM"/>
</dbReference>
<keyword evidence="2" id="KW-1185">Reference proteome</keyword>
<evidence type="ECO:0000313" key="1">
    <source>
        <dbReference type="EMBL" id="OIJ25082.1"/>
    </source>
</evidence>
<sequence>MSLAENFLSLHLPGRPLLMPNAWDAGSAKLLASLGFSALATTSSGYAATLGRLDGHVTRDEVIAHATALVEAVEVPVSADLEAGFGGSIDEVAETFRLAVAAGLAGGSIEDYTGVEKDTLYSVEEAAERVAAAAAAAGDGFVLTARAENHIRGRDDLDDTIARLQAYQEAGADVLFAPGVIAVEDVRRLVDAVDRPVNVLLLPGGPSVPELAEAGAARISVGGAFAFAALGAAKRAAEELLGAGTTGYTELAAEGAKAFRNAG</sequence>
<dbReference type="STRING" id="1844.UG56_019390"/>
<proteinExistence type="predicted"/>
<dbReference type="OrthoDB" id="9780430at2"/>
<keyword evidence="1" id="KW-0456">Lyase</keyword>
<protein>
    <submittedName>
        <fullName evidence="1">2-methylisocitrate lyase</fullName>
    </submittedName>
</protein>
<dbReference type="Gene3D" id="3.20.20.60">
    <property type="entry name" value="Phosphoenolpyruvate-binding domains"/>
    <property type="match status" value="1"/>
</dbReference>
<evidence type="ECO:0000313" key="2">
    <source>
        <dbReference type="Proteomes" id="UP000033772"/>
    </source>
</evidence>
<gene>
    <name evidence="1" type="ORF">UG56_019390</name>
</gene>
<dbReference type="CDD" id="cd00377">
    <property type="entry name" value="ICL_PEPM"/>
    <property type="match status" value="1"/>
</dbReference>
<dbReference type="PANTHER" id="PTHR42905:SF16">
    <property type="entry name" value="CARBOXYPHOSPHONOENOLPYRUVATE PHOSPHONOMUTASE-LIKE PROTEIN (AFU_ORTHOLOGUE AFUA_5G07230)"/>
    <property type="match status" value="1"/>
</dbReference>
<reference evidence="1" key="1">
    <citation type="submission" date="2016-10" db="EMBL/GenBank/DDBJ databases">
        <title>Draft Genome Sequence of Nocardioides luteus Strain BAFB, an Alkane-Degrading Bacterium Isolated from JP-7 Polluted Soil.</title>
        <authorList>
            <person name="Brown L."/>
            <person name="Ruiz O.N."/>
            <person name="Gunasekera T."/>
        </authorList>
    </citation>
    <scope>NUCLEOTIDE SEQUENCE [LARGE SCALE GENOMIC DNA]</scope>
    <source>
        <strain evidence="1">BAFB</strain>
    </source>
</reference>